<accession>A0A2P5APH9</accession>
<evidence type="ECO:0000313" key="2">
    <source>
        <dbReference type="Proteomes" id="UP000237105"/>
    </source>
</evidence>
<dbReference type="EMBL" id="JXTB01000494">
    <property type="protein sequence ID" value="PON38464.1"/>
    <property type="molecule type" value="Genomic_DNA"/>
</dbReference>
<organism evidence="1 2">
    <name type="scientific">Parasponia andersonii</name>
    <name type="common">Sponia andersonii</name>
    <dbReference type="NCBI Taxonomy" id="3476"/>
    <lineage>
        <taxon>Eukaryota</taxon>
        <taxon>Viridiplantae</taxon>
        <taxon>Streptophyta</taxon>
        <taxon>Embryophyta</taxon>
        <taxon>Tracheophyta</taxon>
        <taxon>Spermatophyta</taxon>
        <taxon>Magnoliopsida</taxon>
        <taxon>eudicotyledons</taxon>
        <taxon>Gunneridae</taxon>
        <taxon>Pentapetalae</taxon>
        <taxon>rosids</taxon>
        <taxon>fabids</taxon>
        <taxon>Rosales</taxon>
        <taxon>Cannabaceae</taxon>
        <taxon>Parasponia</taxon>
    </lineage>
</organism>
<proteinExistence type="predicted"/>
<sequence>MCKFLKFQVVIDNINVWKRRQGFEQERSKNTIRCSTDHKAIRVWANDHKAGDSMFTHK</sequence>
<comment type="caution">
    <text evidence="1">The sequence shown here is derived from an EMBL/GenBank/DDBJ whole genome shotgun (WGS) entry which is preliminary data.</text>
</comment>
<name>A0A2P5APH9_PARAD</name>
<reference evidence="2" key="1">
    <citation type="submission" date="2016-06" db="EMBL/GenBank/DDBJ databases">
        <title>Parallel loss of symbiosis genes in relatives of nitrogen-fixing non-legume Parasponia.</title>
        <authorList>
            <person name="Van Velzen R."/>
            <person name="Holmer R."/>
            <person name="Bu F."/>
            <person name="Rutten L."/>
            <person name="Van Zeijl A."/>
            <person name="Liu W."/>
            <person name="Santuari L."/>
            <person name="Cao Q."/>
            <person name="Sharma T."/>
            <person name="Shen D."/>
            <person name="Roswanjaya Y."/>
            <person name="Wardhani T."/>
            <person name="Kalhor M.S."/>
            <person name="Jansen J."/>
            <person name="Van den Hoogen J."/>
            <person name="Gungor B."/>
            <person name="Hartog M."/>
            <person name="Hontelez J."/>
            <person name="Verver J."/>
            <person name="Yang W.-C."/>
            <person name="Schijlen E."/>
            <person name="Repin R."/>
            <person name="Schilthuizen M."/>
            <person name="Schranz E."/>
            <person name="Heidstra R."/>
            <person name="Miyata K."/>
            <person name="Fedorova E."/>
            <person name="Kohlen W."/>
            <person name="Bisseling T."/>
            <person name="Smit S."/>
            <person name="Geurts R."/>
        </authorList>
    </citation>
    <scope>NUCLEOTIDE SEQUENCE [LARGE SCALE GENOMIC DNA]</scope>
    <source>
        <strain evidence="2">cv. WU1-14</strain>
    </source>
</reference>
<dbReference type="AlphaFoldDB" id="A0A2P5APH9"/>
<dbReference type="Proteomes" id="UP000237105">
    <property type="component" value="Unassembled WGS sequence"/>
</dbReference>
<feature type="non-terminal residue" evidence="1">
    <location>
        <position position="58"/>
    </location>
</feature>
<gene>
    <name evidence="1" type="ORF">PanWU01x14_312500</name>
</gene>
<protein>
    <submittedName>
        <fullName evidence="1">Uncharacterized protein</fullName>
    </submittedName>
</protein>
<evidence type="ECO:0000313" key="1">
    <source>
        <dbReference type="EMBL" id="PON38464.1"/>
    </source>
</evidence>
<keyword evidence="2" id="KW-1185">Reference proteome</keyword>